<feature type="compositionally biased region" description="Pro residues" evidence="1">
    <location>
        <begin position="502"/>
        <end position="525"/>
    </location>
</feature>
<dbReference type="AlphaFoldDB" id="A0A0C9TCS5"/>
<dbReference type="Proteomes" id="UP000053647">
    <property type="component" value="Unassembled WGS sequence"/>
</dbReference>
<feature type="compositionally biased region" description="Acidic residues" evidence="1">
    <location>
        <begin position="579"/>
        <end position="592"/>
    </location>
</feature>
<feature type="compositionally biased region" description="Basic and acidic residues" evidence="1">
    <location>
        <begin position="651"/>
        <end position="661"/>
    </location>
</feature>
<reference evidence="3" key="2">
    <citation type="submission" date="2015-01" db="EMBL/GenBank/DDBJ databases">
        <title>Evolutionary Origins and Diversification of the Mycorrhizal Mutualists.</title>
        <authorList>
            <consortium name="DOE Joint Genome Institute"/>
            <consortium name="Mycorrhizal Genomics Consortium"/>
            <person name="Kohler A."/>
            <person name="Kuo A."/>
            <person name="Nagy L.G."/>
            <person name="Floudas D."/>
            <person name="Copeland A."/>
            <person name="Barry K.W."/>
            <person name="Cichocki N."/>
            <person name="Veneault-Fourrey C."/>
            <person name="LaButti K."/>
            <person name="Lindquist E.A."/>
            <person name="Lipzen A."/>
            <person name="Lundell T."/>
            <person name="Morin E."/>
            <person name="Murat C."/>
            <person name="Riley R."/>
            <person name="Ohm R."/>
            <person name="Sun H."/>
            <person name="Tunlid A."/>
            <person name="Henrissat B."/>
            <person name="Grigoriev I.V."/>
            <person name="Hibbett D.S."/>
            <person name="Martin F."/>
        </authorList>
    </citation>
    <scope>NUCLEOTIDE SEQUENCE [LARGE SCALE GENOMIC DNA]</scope>
    <source>
        <strain evidence="3">ATCC 200175</strain>
    </source>
</reference>
<feature type="compositionally biased region" description="Polar residues" evidence="1">
    <location>
        <begin position="384"/>
        <end position="405"/>
    </location>
</feature>
<organism evidence="2 3">
    <name type="scientific">Paxillus involutus ATCC 200175</name>
    <dbReference type="NCBI Taxonomy" id="664439"/>
    <lineage>
        <taxon>Eukaryota</taxon>
        <taxon>Fungi</taxon>
        <taxon>Dikarya</taxon>
        <taxon>Basidiomycota</taxon>
        <taxon>Agaricomycotina</taxon>
        <taxon>Agaricomycetes</taxon>
        <taxon>Agaricomycetidae</taxon>
        <taxon>Boletales</taxon>
        <taxon>Paxilineae</taxon>
        <taxon>Paxillaceae</taxon>
        <taxon>Paxillus</taxon>
    </lineage>
</organism>
<feature type="compositionally biased region" description="Basic and acidic residues" evidence="1">
    <location>
        <begin position="428"/>
        <end position="451"/>
    </location>
</feature>
<feature type="compositionally biased region" description="Basic and acidic residues" evidence="1">
    <location>
        <begin position="178"/>
        <end position="187"/>
    </location>
</feature>
<protein>
    <submittedName>
        <fullName evidence="2">Uncharacterized protein</fullName>
    </submittedName>
</protein>
<evidence type="ECO:0000313" key="3">
    <source>
        <dbReference type="Proteomes" id="UP000053647"/>
    </source>
</evidence>
<evidence type="ECO:0000313" key="2">
    <source>
        <dbReference type="EMBL" id="KIJ08813.1"/>
    </source>
</evidence>
<feature type="compositionally biased region" description="Pro residues" evidence="1">
    <location>
        <begin position="322"/>
        <end position="335"/>
    </location>
</feature>
<feature type="compositionally biased region" description="Polar residues" evidence="1">
    <location>
        <begin position="687"/>
        <end position="702"/>
    </location>
</feature>
<gene>
    <name evidence="2" type="ORF">PAXINDRAFT_18074</name>
</gene>
<dbReference type="EMBL" id="KN819551">
    <property type="protein sequence ID" value="KIJ08813.1"/>
    <property type="molecule type" value="Genomic_DNA"/>
</dbReference>
<feature type="compositionally biased region" description="Polar residues" evidence="1">
    <location>
        <begin position="269"/>
        <end position="288"/>
    </location>
</feature>
<accession>A0A0C9TCS5</accession>
<feature type="region of interest" description="Disordered" evidence="1">
    <location>
        <begin position="116"/>
        <end position="787"/>
    </location>
</feature>
<feature type="compositionally biased region" description="Low complexity" evidence="1">
    <location>
        <begin position="535"/>
        <end position="545"/>
    </location>
</feature>
<reference evidence="2 3" key="1">
    <citation type="submission" date="2014-06" db="EMBL/GenBank/DDBJ databases">
        <authorList>
            <consortium name="DOE Joint Genome Institute"/>
            <person name="Kuo A."/>
            <person name="Kohler A."/>
            <person name="Nagy L.G."/>
            <person name="Floudas D."/>
            <person name="Copeland A."/>
            <person name="Barry K.W."/>
            <person name="Cichocki N."/>
            <person name="Veneault-Fourrey C."/>
            <person name="LaButti K."/>
            <person name="Lindquist E.A."/>
            <person name="Lipzen A."/>
            <person name="Lundell T."/>
            <person name="Morin E."/>
            <person name="Murat C."/>
            <person name="Sun H."/>
            <person name="Tunlid A."/>
            <person name="Henrissat B."/>
            <person name="Grigoriev I.V."/>
            <person name="Hibbett D.S."/>
            <person name="Martin F."/>
            <person name="Nordberg H.P."/>
            <person name="Cantor M.N."/>
            <person name="Hua S.X."/>
        </authorList>
    </citation>
    <scope>NUCLEOTIDE SEQUENCE [LARGE SCALE GENOMIC DNA]</scope>
    <source>
        <strain evidence="2 3">ATCC 200175</strain>
    </source>
</reference>
<feature type="compositionally biased region" description="Basic and acidic residues" evidence="1">
    <location>
        <begin position="345"/>
        <end position="358"/>
    </location>
</feature>
<sequence>MADFDEVLDIPELAVDGRNWTTYRDAILRESKYEGLTGHYDGTQTPPVHEGGRTEWCKRDGRAKQLLATTIPDDILYELGPKSIFENSAYYFFSQLGILFEKFTPTTTATMTVRELRSNDDKQVAASHSPHRPNDRVRTRRAADTSRCDNENQAEKTTRRRRTKKQDASRSKMRRERKREDEAQGRVERRRSRGREGEEAAGRVSEQGAAAKGPGRGATDQTTSSKGLAATPSDQDDDSDDVHVHHIHVMPQQPQSTCQTAAEEADGTVTPNVKNVRSTMPADTSNEPPNEANEERQGEKDERDENDGGGDEDVLHMHVVPHPTPPASEPPPPSTPLEGEQGDESSGRAREAATHDVEPPQAKPRGQDDDGTDDDVQHARVKSQEPQTTGQTANDEAADTSNPNADSARPTMPVGTSYGPRSESNENEEGKRGMEGEKGENDDGGDEDVHHAYVVPSPIPPSPDERRPPPSVPLEGEKDARTTTATDANGQHATNDADDSPTTPPEPPPLLYPPPSAAPPAPSPNSPERLRNDETTTTTTSTPQTADALHDPDGETKVTPSVRLEGERIEDSSRYVELTDVEMNDVVAEEEDNHQPSRNPVGTTDGDERCPNEPTEPPDEEGERRGDKDDEDKGEVSKEVEDEIGGECEGEDGHRDGRTSDTDDAMSSTSCDSLRVETGAPADDEAGQQSNGKPNASTNVPRSSAPPPVHANQPTHLTNPPHRRGQLKSRSTKISRARAYGNTHQVKRSYRRPPRPPECDGDGTEMLGECPSTTRHKDKGTEARTLTPYTVDTTDNRELPYRVITPA</sequence>
<feature type="compositionally biased region" description="Basic residues" evidence="1">
    <location>
        <begin position="721"/>
        <end position="736"/>
    </location>
</feature>
<keyword evidence="3" id="KW-1185">Reference proteome</keyword>
<feature type="compositionally biased region" description="Basic and acidic residues" evidence="1">
    <location>
        <begin position="293"/>
        <end position="303"/>
    </location>
</feature>
<evidence type="ECO:0000256" key="1">
    <source>
        <dbReference type="SAM" id="MobiDB-lite"/>
    </source>
</evidence>
<feature type="compositionally biased region" description="Basic and acidic residues" evidence="1">
    <location>
        <begin position="132"/>
        <end position="157"/>
    </location>
</feature>
<feature type="compositionally biased region" description="Basic residues" evidence="1">
    <location>
        <begin position="745"/>
        <end position="754"/>
    </location>
</feature>
<dbReference type="OrthoDB" id="2691962at2759"/>
<dbReference type="HOGENOM" id="CLU_007654_2_0_1"/>
<feature type="compositionally biased region" description="Polar residues" evidence="1">
    <location>
        <begin position="482"/>
        <end position="494"/>
    </location>
</feature>
<proteinExistence type="predicted"/>
<name>A0A0C9TCS5_PAXIN</name>
<feature type="compositionally biased region" description="Basic and acidic residues" evidence="1">
    <location>
        <begin position="564"/>
        <end position="574"/>
    </location>
</feature>
<feature type="compositionally biased region" description="Acidic residues" evidence="1">
    <location>
        <begin position="640"/>
        <end position="650"/>
    </location>
</feature>